<name>A0ABR4Z9C0_9NOCA</name>
<keyword evidence="2" id="KW-0472">Membrane</keyword>
<comment type="caution">
    <text evidence="3">The sequence shown here is derived from an EMBL/GenBank/DDBJ whole genome shotgun (WGS) entry which is preliminary data.</text>
</comment>
<keyword evidence="4" id="KW-1185">Reference proteome</keyword>
<reference evidence="3 4" key="1">
    <citation type="journal article" date="2014" name="Int. J. Syst. Evol. Microbiol.">
        <title>Nocardia vulneris sp. nov., isolated from wounds of human patients in North America.</title>
        <authorList>
            <person name="Lasker B.A."/>
            <person name="Bell M."/>
            <person name="Klenk H.P."/>
            <person name="Sproer C."/>
            <person name="Schumann C."/>
            <person name="Schumann P."/>
            <person name="Brown J.M."/>
        </authorList>
    </citation>
    <scope>NUCLEOTIDE SEQUENCE [LARGE SCALE GENOMIC DNA]</scope>
    <source>
        <strain evidence="3 4">W9851</strain>
    </source>
</reference>
<dbReference type="Proteomes" id="UP000031364">
    <property type="component" value="Unassembled WGS sequence"/>
</dbReference>
<protein>
    <recommendedName>
        <fullName evidence="5">Anti-sigma-M factor RsmA</fullName>
    </recommendedName>
</protein>
<keyword evidence="2" id="KW-0812">Transmembrane</keyword>
<proteinExistence type="predicted"/>
<evidence type="ECO:0000256" key="2">
    <source>
        <dbReference type="SAM" id="Phobius"/>
    </source>
</evidence>
<evidence type="ECO:0000256" key="1">
    <source>
        <dbReference type="SAM" id="MobiDB-lite"/>
    </source>
</evidence>
<gene>
    <name evidence="3" type="ORF">FG87_29330</name>
</gene>
<evidence type="ECO:0000313" key="3">
    <source>
        <dbReference type="EMBL" id="KIA61682.1"/>
    </source>
</evidence>
<organism evidence="3 4">
    <name type="scientific">Nocardia vulneris</name>
    <dbReference type="NCBI Taxonomy" id="1141657"/>
    <lineage>
        <taxon>Bacteria</taxon>
        <taxon>Bacillati</taxon>
        <taxon>Actinomycetota</taxon>
        <taxon>Actinomycetes</taxon>
        <taxon>Mycobacteriales</taxon>
        <taxon>Nocardiaceae</taxon>
        <taxon>Nocardia</taxon>
    </lineage>
</organism>
<evidence type="ECO:0000313" key="4">
    <source>
        <dbReference type="Proteomes" id="UP000031364"/>
    </source>
</evidence>
<feature type="region of interest" description="Disordered" evidence="1">
    <location>
        <begin position="120"/>
        <end position="152"/>
    </location>
</feature>
<keyword evidence="2" id="KW-1133">Transmembrane helix</keyword>
<dbReference type="RefSeq" id="WP_043676966.1">
    <property type="nucleotide sequence ID" value="NZ_BDCI01000007.1"/>
</dbReference>
<sequence>MATRSVPQPPFSPELLADLHAGSLAPELHEQLWPEVRRDGEALRFVHALDEVSAELRALGRSETVIHRMPDDVTARLMAFVDELDSAPEVPDDAAPEDAAPENTGATIYRLPFSSENDDAAAVSDRSVAENRLAADPEPAIPPAPPAAPVSLDERRRSRLRWLTAAAAAIAVVACASIALTVVRGSDDTPPIAQPTSGGTELDEPTAAAMLTALGRNDATGALSNAAARERCVHANGLDRTVLGSMNIRYHGQDAVLLLLTGPRTPKITALIVGTGCSTADPQYLAVQDIG</sequence>
<evidence type="ECO:0008006" key="5">
    <source>
        <dbReference type="Google" id="ProtNLM"/>
    </source>
</evidence>
<feature type="compositionally biased region" description="Pro residues" evidence="1">
    <location>
        <begin position="139"/>
        <end position="148"/>
    </location>
</feature>
<feature type="transmembrane region" description="Helical" evidence="2">
    <location>
        <begin position="162"/>
        <end position="183"/>
    </location>
</feature>
<dbReference type="EMBL" id="JNFP01000041">
    <property type="protein sequence ID" value="KIA61682.1"/>
    <property type="molecule type" value="Genomic_DNA"/>
</dbReference>
<accession>A0ABR4Z9C0</accession>